<accession>A0ABP0PPV0</accession>
<feature type="non-terminal residue" evidence="1">
    <location>
        <position position="663"/>
    </location>
</feature>
<comment type="caution">
    <text evidence="1">The sequence shown here is derived from an EMBL/GenBank/DDBJ whole genome shotgun (WGS) entry which is preliminary data.</text>
</comment>
<protein>
    <submittedName>
        <fullName evidence="1">Uncharacterized protein</fullName>
    </submittedName>
</protein>
<organism evidence="1 2">
    <name type="scientific">Durusdinium trenchii</name>
    <dbReference type="NCBI Taxonomy" id="1381693"/>
    <lineage>
        <taxon>Eukaryota</taxon>
        <taxon>Sar</taxon>
        <taxon>Alveolata</taxon>
        <taxon>Dinophyceae</taxon>
        <taxon>Suessiales</taxon>
        <taxon>Symbiodiniaceae</taxon>
        <taxon>Durusdinium</taxon>
    </lineage>
</organism>
<name>A0ABP0PPV0_9DINO</name>
<evidence type="ECO:0000313" key="2">
    <source>
        <dbReference type="Proteomes" id="UP001642484"/>
    </source>
</evidence>
<proteinExistence type="predicted"/>
<keyword evidence="2" id="KW-1185">Reference proteome</keyword>
<dbReference type="Proteomes" id="UP001642484">
    <property type="component" value="Unassembled WGS sequence"/>
</dbReference>
<evidence type="ECO:0000313" key="1">
    <source>
        <dbReference type="EMBL" id="CAK9077806.1"/>
    </source>
</evidence>
<dbReference type="EMBL" id="CAXAMN010023464">
    <property type="protein sequence ID" value="CAK9077806.1"/>
    <property type="molecule type" value="Genomic_DNA"/>
</dbReference>
<gene>
    <name evidence="1" type="ORF">CCMP2556_LOCUS38337</name>
</gene>
<sequence>MMGKRLRTQDAQFNTHEALYANIAPGQQVQIVENVTEYPTSLIQQKLGDDFELKSVKIDPRIFGVPCCRARLYAIAWRKDMLQWTDHFSLEDFLDCLTSQVALDALEYWWMDLPTSQLTPGEEGPQQQRAAKDEASCQTLSLSFLAITLEAPIEGLPVLTDWIRTCSDVWLNGFESWREPIEVRLGPDGKLGEELKPAMLIPTKGRGRASMILFGVLYTYVKLCDTLSDAEQNDFLRFMDTVKDIQVVLMPVGVCNDAWTTIEKHLHYYRFAESDHNGEHMFMDETIAKVTKLAVDGDYTNELMEAVTLRDPNFQPHHLMFWNENVTMKAPPTETSFATVDSEIDKLDKNARESAFRQDCLKLARDCAQLAQLYKMDSKHERGVKLQKITHLKQQNAVGADFIQKYMHLNARHVAGRTGELESALDEFLIRLGKHERFKKGGVVVWLDLTKFGRLTHNDLNDAMDLLQTALGRFPNRSCAFVICPHLISEKVQCGLRGEIRSLSACQESAQLLGGEMMPEQVVRLEKNSVETQGWKKWKISLPQSFRIHWLDDVVYSEEWRQLICDFDSKLLGLVLLALLRQDRYNVECKISGRTSGTTLIVVGAKQRDGTVHSAVESQTYKLFLAAHVEVEIPISEFQIGHGGGKWLKAEKVIALQRECQPG</sequence>
<reference evidence="1 2" key="1">
    <citation type="submission" date="2024-02" db="EMBL/GenBank/DDBJ databases">
        <authorList>
            <person name="Chen Y."/>
            <person name="Shah S."/>
            <person name="Dougan E. K."/>
            <person name="Thang M."/>
            <person name="Chan C."/>
        </authorList>
    </citation>
    <scope>NUCLEOTIDE SEQUENCE [LARGE SCALE GENOMIC DNA]</scope>
</reference>